<organism evidence="2">
    <name type="scientific">marine sediment metagenome</name>
    <dbReference type="NCBI Taxonomy" id="412755"/>
    <lineage>
        <taxon>unclassified sequences</taxon>
        <taxon>metagenomes</taxon>
        <taxon>ecological metagenomes</taxon>
    </lineage>
</organism>
<feature type="region of interest" description="Disordered" evidence="1">
    <location>
        <begin position="22"/>
        <end position="43"/>
    </location>
</feature>
<name>X1PPS4_9ZZZZ</name>
<reference evidence="2" key="1">
    <citation type="journal article" date="2014" name="Front. Microbiol.">
        <title>High frequency of phylogenetically diverse reductive dehalogenase-homologous genes in deep subseafloor sedimentary metagenomes.</title>
        <authorList>
            <person name="Kawai M."/>
            <person name="Futagami T."/>
            <person name="Toyoda A."/>
            <person name="Takaki Y."/>
            <person name="Nishi S."/>
            <person name="Hori S."/>
            <person name="Arai W."/>
            <person name="Tsubouchi T."/>
            <person name="Morono Y."/>
            <person name="Uchiyama I."/>
            <person name="Ito T."/>
            <person name="Fujiyama A."/>
            <person name="Inagaki F."/>
            <person name="Takami H."/>
        </authorList>
    </citation>
    <scope>NUCLEOTIDE SEQUENCE</scope>
    <source>
        <strain evidence="2">Expedition CK06-06</strain>
    </source>
</reference>
<evidence type="ECO:0000313" key="2">
    <source>
        <dbReference type="EMBL" id="GAI58272.1"/>
    </source>
</evidence>
<dbReference type="EMBL" id="BARV01034312">
    <property type="protein sequence ID" value="GAI58272.1"/>
    <property type="molecule type" value="Genomic_DNA"/>
</dbReference>
<protein>
    <submittedName>
        <fullName evidence="2">Uncharacterized protein</fullName>
    </submittedName>
</protein>
<sequence>MEHELDWPLTRPMPPLAFSLASDLPSGDAPGVPELLPPPRQLSQPTHISHILADLGYPAPGRVASCHPLDDCQLGGDGWGHIPNVNNPDGSPHPHLICLLLLSYTTPCPRLPL</sequence>
<evidence type="ECO:0000256" key="1">
    <source>
        <dbReference type="SAM" id="MobiDB-lite"/>
    </source>
</evidence>
<accession>X1PPS4</accession>
<gene>
    <name evidence="2" type="ORF">S06H3_53762</name>
</gene>
<proteinExistence type="predicted"/>
<comment type="caution">
    <text evidence="2">The sequence shown here is derived from an EMBL/GenBank/DDBJ whole genome shotgun (WGS) entry which is preliminary data.</text>
</comment>
<dbReference type="AlphaFoldDB" id="X1PPS4"/>